<keyword evidence="4" id="KW-0479">Metal-binding</keyword>
<evidence type="ECO:0000256" key="5">
    <source>
        <dbReference type="ARBA" id="ARBA00022801"/>
    </source>
</evidence>
<evidence type="ECO:0000313" key="10">
    <source>
        <dbReference type="Proteomes" id="UP000589520"/>
    </source>
</evidence>
<dbReference type="CDD" id="cd18741">
    <property type="entry name" value="PIN_VapC4-5_FitB-like"/>
    <property type="match status" value="1"/>
</dbReference>
<dbReference type="GO" id="GO:0046872">
    <property type="term" value="F:metal ion binding"/>
    <property type="evidence" value="ECO:0007669"/>
    <property type="project" value="UniProtKB-KW"/>
</dbReference>
<dbReference type="GO" id="GO:0004518">
    <property type="term" value="F:nuclease activity"/>
    <property type="evidence" value="ECO:0007669"/>
    <property type="project" value="UniProtKB-KW"/>
</dbReference>
<evidence type="ECO:0000256" key="3">
    <source>
        <dbReference type="ARBA" id="ARBA00022722"/>
    </source>
</evidence>
<keyword evidence="6" id="KW-0460">Magnesium</keyword>
<protein>
    <submittedName>
        <fullName evidence="9">Putative nucleic acid-binding protein</fullName>
    </submittedName>
</protein>
<comment type="caution">
    <text evidence="9">The sequence shown here is derived from an EMBL/GenBank/DDBJ whole genome shotgun (WGS) entry which is preliminary data.</text>
</comment>
<dbReference type="Proteomes" id="UP000589520">
    <property type="component" value="Unassembled WGS sequence"/>
</dbReference>
<proteinExistence type="inferred from homology"/>
<dbReference type="InterPro" id="IPR029060">
    <property type="entry name" value="PIN-like_dom_sf"/>
</dbReference>
<dbReference type="SUPFAM" id="SSF88723">
    <property type="entry name" value="PIN domain-like"/>
    <property type="match status" value="1"/>
</dbReference>
<evidence type="ECO:0000259" key="8">
    <source>
        <dbReference type="Pfam" id="PF01850"/>
    </source>
</evidence>
<evidence type="ECO:0000256" key="7">
    <source>
        <dbReference type="ARBA" id="ARBA00038093"/>
    </source>
</evidence>
<dbReference type="RefSeq" id="WP_179487480.1">
    <property type="nucleotide sequence ID" value="NZ_JACCCW010000001.1"/>
</dbReference>
<evidence type="ECO:0000256" key="2">
    <source>
        <dbReference type="ARBA" id="ARBA00022649"/>
    </source>
</evidence>
<evidence type="ECO:0000313" key="9">
    <source>
        <dbReference type="EMBL" id="NYF78234.1"/>
    </source>
</evidence>
<reference evidence="9 10" key="1">
    <citation type="submission" date="2020-07" db="EMBL/GenBank/DDBJ databases">
        <title>Genomic Encyclopedia of Type Strains, Phase IV (KMG-V): Genome sequencing to study the core and pangenomes of soil and plant-associated prokaryotes.</title>
        <authorList>
            <person name="Whitman W."/>
        </authorList>
    </citation>
    <scope>NUCLEOTIDE SEQUENCE [LARGE SCALE GENOMIC DNA]</scope>
    <source>
        <strain evidence="9 10">X4EP2</strain>
    </source>
</reference>
<dbReference type="InterPro" id="IPR050556">
    <property type="entry name" value="Type_II_TA_system_RNase"/>
</dbReference>
<sequence>MVLLLDTTVLVDVLRDRNDRRSLLANLVDGGHTLATSAINIGEIYAEMRPEEETETEAFLSSLHCYPITISIARLAGSHKRLQATKGKTLGLVDMLIAATVIEHKLTLMTDNIKDFPLADLALYPLS</sequence>
<dbReference type="PANTHER" id="PTHR33653">
    <property type="entry name" value="RIBONUCLEASE VAPC2"/>
    <property type="match status" value="1"/>
</dbReference>
<organism evidence="9 10">
    <name type="scientific">Granulicella arctica</name>
    <dbReference type="NCBI Taxonomy" id="940613"/>
    <lineage>
        <taxon>Bacteria</taxon>
        <taxon>Pseudomonadati</taxon>
        <taxon>Acidobacteriota</taxon>
        <taxon>Terriglobia</taxon>
        <taxon>Terriglobales</taxon>
        <taxon>Acidobacteriaceae</taxon>
        <taxon>Granulicella</taxon>
    </lineage>
</organism>
<dbReference type="PANTHER" id="PTHR33653:SF1">
    <property type="entry name" value="RIBONUCLEASE VAPC2"/>
    <property type="match status" value="1"/>
</dbReference>
<feature type="domain" description="PIN" evidence="8">
    <location>
        <begin position="4"/>
        <end position="112"/>
    </location>
</feature>
<dbReference type="AlphaFoldDB" id="A0A7Y9TFD6"/>
<dbReference type="GO" id="GO:0016787">
    <property type="term" value="F:hydrolase activity"/>
    <property type="evidence" value="ECO:0007669"/>
    <property type="project" value="UniProtKB-KW"/>
</dbReference>
<dbReference type="Pfam" id="PF01850">
    <property type="entry name" value="PIN"/>
    <property type="match status" value="1"/>
</dbReference>
<keyword evidence="5" id="KW-0378">Hydrolase</keyword>
<dbReference type="InterPro" id="IPR002716">
    <property type="entry name" value="PIN_dom"/>
</dbReference>
<comment type="similarity">
    <text evidence="7">Belongs to the PINc/VapC protein family.</text>
</comment>
<keyword evidence="2" id="KW-1277">Toxin-antitoxin system</keyword>
<evidence type="ECO:0000256" key="6">
    <source>
        <dbReference type="ARBA" id="ARBA00022842"/>
    </source>
</evidence>
<keyword evidence="3" id="KW-0540">Nuclease</keyword>
<name>A0A7Y9TFD6_9BACT</name>
<dbReference type="EMBL" id="JACCCW010000001">
    <property type="protein sequence ID" value="NYF78234.1"/>
    <property type="molecule type" value="Genomic_DNA"/>
</dbReference>
<gene>
    <name evidence="9" type="ORF">HDF17_000521</name>
</gene>
<evidence type="ECO:0000256" key="4">
    <source>
        <dbReference type="ARBA" id="ARBA00022723"/>
    </source>
</evidence>
<comment type="cofactor">
    <cofactor evidence="1">
        <name>Mg(2+)</name>
        <dbReference type="ChEBI" id="CHEBI:18420"/>
    </cofactor>
</comment>
<dbReference type="Gene3D" id="3.40.50.1010">
    <property type="entry name" value="5'-nuclease"/>
    <property type="match status" value="1"/>
</dbReference>
<keyword evidence="10" id="KW-1185">Reference proteome</keyword>
<evidence type="ECO:0000256" key="1">
    <source>
        <dbReference type="ARBA" id="ARBA00001946"/>
    </source>
</evidence>
<accession>A0A7Y9TFD6</accession>